<protein>
    <recommendedName>
        <fullName evidence="4">F-box domain-containing protein</fullName>
    </recommendedName>
</protein>
<dbReference type="VEuPathDB" id="FungiDB:SCHCODRAFT_02614126"/>
<proteinExistence type="predicted"/>
<evidence type="ECO:0000313" key="2">
    <source>
        <dbReference type="EMBL" id="EFI98766.1"/>
    </source>
</evidence>
<feature type="compositionally biased region" description="Basic and acidic residues" evidence="1">
    <location>
        <begin position="376"/>
        <end position="386"/>
    </location>
</feature>
<sequence>MVNPSPEVCKRVVSFLHPYATRDLKALCLVSKAFERAARPVLFRQVVLTDFAQVITFGQCIRENPELGKMILEFRVMGRHQLRFSPEQRVELYVMHYWNAVADVLARVPNLIALIIYDPLIESLPHIHIPQEEAYPFQLERCGVKLWWNDAFLQFLVTQHRLVTLQLYEPYDERENFEIPANCWPNLINFSGTLVSALEIAEGAAPNVRHMCMRLDDATSPTIAYCMPQLASLRKTLRSLKLTGLEPGDVDNTLAAIARNFPDLQYIGALPLPVLDRTAFLSSLTAFPDLRHLQVDLTRWRPQPHAQHALRAIVTQLKAFAPTLRMVTLWVPQGKWMYHIRDGEWEGAPDGTQSIWQCNSWMEQVSLEYLPTGPEDQDRLRPKDSMKNNIWF</sequence>
<evidence type="ECO:0000313" key="3">
    <source>
        <dbReference type="Proteomes" id="UP000007431"/>
    </source>
</evidence>
<dbReference type="Proteomes" id="UP000007431">
    <property type="component" value="Unassembled WGS sequence"/>
</dbReference>
<name>D8PYW8_SCHCM</name>
<dbReference type="eggNOG" id="ENOG502SS52">
    <property type="taxonomic scope" value="Eukaryota"/>
</dbReference>
<keyword evidence="3" id="KW-1185">Reference proteome</keyword>
<evidence type="ECO:0000256" key="1">
    <source>
        <dbReference type="SAM" id="MobiDB-lite"/>
    </source>
</evidence>
<dbReference type="AlphaFoldDB" id="D8PYW8"/>
<evidence type="ECO:0008006" key="4">
    <source>
        <dbReference type="Google" id="ProtNLM"/>
    </source>
</evidence>
<dbReference type="EMBL" id="GL377304">
    <property type="protein sequence ID" value="EFI98766.1"/>
    <property type="molecule type" value="Genomic_DNA"/>
</dbReference>
<feature type="region of interest" description="Disordered" evidence="1">
    <location>
        <begin position="373"/>
        <end position="392"/>
    </location>
</feature>
<dbReference type="OMA" id="HEDIKFQ"/>
<reference evidence="2 3" key="1">
    <citation type="journal article" date="2010" name="Nat. Biotechnol.">
        <title>Genome sequence of the model mushroom Schizophyllum commune.</title>
        <authorList>
            <person name="Ohm R.A."/>
            <person name="de Jong J.F."/>
            <person name="Lugones L.G."/>
            <person name="Aerts A."/>
            <person name="Kothe E."/>
            <person name="Stajich J.E."/>
            <person name="de Vries R.P."/>
            <person name="Record E."/>
            <person name="Levasseur A."/>
            <person name="Baker S.E."/>
            <person name="Bartholomew K.A."/>
            <person name="Coutinho P.M."/>
            <person name="Erdmann S."/>
            <person name="Fowler T.J."/>
            <person name="Gathman A.C."/>
            <person name="Lombard V."/>
            <person name="Henrissat B."/>
            <person name="Knabe N."/>
            <person name="Kuees U."/>
            <person name="Lilly W.W."/>
            <person name="Lindquist E."/>
            <person name="Lucas S."/>
            <person name="Magnuson J.K."/>
            <person name="Piumi F."/>
            <person name="Raudaskoski M."/>
            <person name="Salamov A."/>
            <person name="Schmutz J."/>
            <person name="Schwarze F.W.M.R."/>
            <person name="vanKuyk P.A."/>
            <person name="Horton J.S."/>
            <person name="Grigoriev I.V."/>
            <person name="Woesten H.A.B."/>
        </authorList>
    </citation>
    <scope>NUCLEOTIDE SEQUENCE [LARGE SCALE GENOMIC DNA]</scope>
    <source>
        <strain evidence="3">H4-8 / FGSC 9210</strain>
    </source>
</reference>
<organism evidence="3">
    <name type="scientific">Schizophyllum commune (strain H4-8 / FGSC 9210)</name>
    <name type="common">Split gill fungus</name>
    <dbReference type="NCBI Taxonomy" id="578458"/>
    <lineage>
        <taxon>Eukaryota</taxon>
        <taxon>Fungi</taxon>
        <taxon>Dikarya</taxon>
        <taxon>Basidiomycota</taxon>
        <taxon>Agaricomycotina</taxon>
        <taxon>Agaricomycetes</taxon>
        <taxon>Agaricomycetidae</taxon>
        <taxon>Agaricales</taxon>
        <taxon>Schizophyllaceae</taxon>
        <taxon>Schizophyllum</taxon>
    </lineage>
</organism>
<dbReference type="InParanoid" id="D8PYW8"/>
<gene>
    <name evidence="2" type="ORF">SCHCODRAFT_233177</name>
</gene>
<accession>D8PYW8</accession>
<dbReference type="HOGENOM" id="CLU_038175_0_0_1"/>